<feature type="non-terminal residue" evidence="2">
    <location>
        <position position="307"/>
    </location>
</feature>
<accession>A0ABS6YGJ2</accession>
<dbReference type="EMBL" id="WMBF01000012">
    <property type="protein sequence ID" value="MBW5420528.1"/>
    <property type="molecule type" value="Genomic_DNA"/>
</dbReference>
<evidence type="ECO:0000256" key="1">
    <source>
        <dbReference type="SAM" id="Phobius"/>
    </source>
</evidence>
<feature type="transmembrane region" description="Helical" evidence="1">
    <location>
        <begin position="44"/>
        <end position="63"/>
    </location>
</feature>
<feature type="transmembrane region" description="Helical" evidence="1">
    <location>
        <begin position="264"/>
        <end position="284"/>
    </location>
</feature>
<sequence length="307" mass="33757">MLWSLLYGVAALYWALGGEGYPFERTIDDRSSVSILEPSRAEVVAPVIAAFCAVGVVAGVLMLRNWGAGRSRKTLLTIGWVTACVLTFLIPDYSLLGLLAFSPVLLVFVFTGVPGEQDLGDVLYWHRGNLIIIFIGGLLWAAATLAYQRRSGRQCVRCGRGERAAAAWTEPAAALRWGRWAVYVAVISTLPYDITRLAWYFGWPLGITDEFLKEMQDTPGMMEMGLALAVASTLGSLLSHGLVSRWGEVWPRWVWFKKGKRIHPATAIVPASIVAVVLIPGGLMNFRAYEADMWGTTGPGMFWVVWG</sequence>
<name>A0ABS6YGJ2_9ACTN</name>
<keyword evidence="1" id="KW-0812">Transmembrane</keyword>
<keyword evidence="3" id="KW-1185">Reference proteome</keyword>
<feature type="transmembrane region" description="Helical" evidence="1">
    <location>
        <begin position="128"/>
        <end position="147"/>
    </location>
</feature>
<gene>
    <name evidence="2" type="ORF">GKQ77_02950</name>
</gene>
<reference evidence="2 3" key="1">
    <citation type="submission" date="2019-11" db="EMBL/GenBank/DDBJ databases">
        <authorList>
            <person name="Ay H."/>
        </authorList>
    </citation>
    <scope>NUCLEOTIDE SEQUENCE [LARGE SCALE GENOMIC DNA]</scope>
    <source>
        <strain evidence="2 3">BG9H</strain>
    </source>
</reference>
<feature type="transmembrane region" description="Helical" evidence="1">
    <location>
        <begin position="75"/>
        <end position="108"/>
    </location>
</feature>
<evidence type="ECO:0000313" key="3">
    <source>
        <dbReference type="Proteomes" id="UP001197114"/>
    </source>
</evidence>
<keyword evidence="1" id="KW-0472">Membrane</keyword>
<protein>
    <submittedName>
        <fullName evidence="2">NYN domain-containing protein</fullName>
    </submittedName>
</protein>
<keyword evidence="1" id="KW-1133">Transmembrane helix</keyword>
<feature type="transmembrane region" description="Helical" evidence="1">
    <location>
        <begin position="221"/>
        <end position="243"/>
    </location>
</feature>
<comment type="caution">
    <text evidence="2">The sequence shown here is derived from an EMBL/GenBank/DDBJ whole genome shotgun (WGS) entry which is preliminary data.</text>
</comment>
<proteinExistence type="predicted"/>
<feature type="transmembrane region" description="Helical" evidence="1">
    <location>
        <begin position="180"/>
        <end position="201"/>
    </location>
</feature>
<organism evidence="2 3">
    <name type="scientific">Streptomyces anatolicus</name>
    <dbReference type="NCBI Taxonomy" id="2675858"/>
    <lineage>
        <taxon>Bacteria</taxon>
        <taxon>Bacillati</taxon>
        <taxon>Actinomycetota</taxon>
        <taxon>Actinomycetes</taxon>
        <taxon>Kitasatosporales</taxon>
        <taxon>Streptomycetaceae</taxon>
        <taxon>Streptomyces</taxon>
    </lineage>
</organism>
<evidence type="ECO:0000313" key="2">
    <source>
        <dbReference type="EMBL" id="MBW5420528.1"/>
    </source>
</evidence>
<dbReference type="Proteomes" id="UP001197114">
    <property type="component" value="Unassembled WGS sequence"/>
</dbReference>